<reference evidence="1" key="2">
    <citation type="submission" date="2020-11" db="EMBL/GenBank/DDBJ databases">
        <authorList>
            <consortium name="DOE Joint Genome Institute"/>
            <person name="Kuo A."/>
            <person name="Miyauchi S."/>
            <person name="Kiss E."/>
            <person name="Drula E."/>
            <person name="Kohler A."/>
            <person name="Sanchez-Garcia M."/>
            <person name="Andreopoulos B."/>
            <person name="Barry K.W."/>
            <person name="Bonito G."/>
            <person name="Buee M."/>
            <person name="Carver A."/>
            <person name="Chen C."/>
            <person name="Cichocki N."/>
            <person name="Clum A."/>
            <person name="Culley D."/>
            <person name="Crous P.W."/>
            <person name="Fauchery L."/>
            <person name="Girlanda M."/>
            <person name="Hayes R."/>
            <person name="Keri Z."/>
            <person name="Labutti K."/>
            <person name="Lipzen A."/>
            <person name="Lombard V."/>
            <person name="Magnuson J."/>
            <person name="Maillard F."/>
            <person name="Morin E."/>
            <person name="Murat C."/>
            <person name="Nolan M."/>
            <person name="Ohm R."/>
            <person name="Pangilinan J."/>
            <person name="Pereira M."/>
            <person name="Perotto S."/>
            <person name="Peter M."/>
            <person name="Riley R."/>
            <person name="Sitrit Y."/>
            <person name="Stielow B."/>
            <person name="Szollosi G."/>
            <person name="Zifcakova L."/>
            <person name="Stursova M."/>
            <person name="Spatafora J.W."/>
            <person name="Tedersoo L."/>
            <person name="Vaario L.-M."/>
            <person name="Yamada A."/>
            <person name="Yan M."/>
            <person name="Wang P."/>
            <person name="Xu J."/>
            <person name="Bruns T."/>
            <person name="Baldrian P."/>
            <person name="Vilgalys R."/>
            <person name="Henrissat B."/>
            <person name="Grigoriev I.V."/>
            <person name="Hibbett D."/>
            <person name="Nagy L.G."/>
            <person name="Martin F.M."/>
        </authorList>
    </citation>
    <scope>NUCLEOTIDE SEQUENCE</scope>
    <source>
        <strain evidence="1">UH-Tt-Lm1</strain>
    </source>
</reference>
<keyword evidence="2" id="KW-1185">Reference proteome</keyword>
<dbReference type="Proteomes" id="UP000736335">
    <property type="component" value="Unassembled WGS sequence"/>
</dbReference>
<comment type="caution">
    <text evidence="1">The sequence shown here is derived from an EMBL/GenBank/DDBJ whole genome shotgun (WGS) entry which is preliminary data.</text>
</comment>
<dbReference type="Gene3D" id="3.90.640.10">
    <property type="entry name" value="Actin, Chain A, domain 4"/>
    <property type="match status" value="1"/>
</dbReference>
<evidence type="ECO:0000313" key="1">
    <source>
        <dbReference type="EMBL" id="KAF9783709.1"/>
    </source>
</evidence>
<dbReference type="SUPFAM" id="SSF53067">
    <property type="entry name" value="Actin-like ATPase domain"/>
    <property type="match status" value="2"/>
</dbReference>
<dbReference type="OrthoDB" id="2963168at2759"/>
<dbReference type="PANTHER" id="PTHR14187:SF5">
    <property type="entry name" value="HEAT SHOCK 70 KDA PROTEIN 12A"/>
    <property type="match status" value="1"/>
</dbReference>
<reference evidence="1" key="1">
    <citation type="journal article" date="2020" name="Nat. Commun.">
        <title>Large-scale genome sequencing of mycorrhizal fungi provides insights into the early evolution of symbiotic traits.</title>
        <authorList>
            <person name="Miyauchi S."/>
            <person name="Kiss E."/>
            <person name="Kuo A."/>
            <person name="Drula E."/>
            <person name="Kohler A."/>
            <person name="Sanchez-Garcia M."/>
            <person name="Morin E."/>
            <person name="Andreopoulos B."/>
            <person name="Barry K.W."/>
            <person name="Bonito G."/>
            <person name="Buee M."/>
            <person name="Carver A."/>
            <person name="Chen C."/>
            <person name="Cichocki N."/>
            <person name="Clum A."/>
            <person name="Culley D."/>
            <person name="Crous P.W."/>
            <person name="Fauchery L."/>
            <person name="Girlanda M."/>
            <person name="Hayes R.D."/>
            <person name="Keri Z."/>
            <person name="LaButti K."/>
            <person name="Lipzen A."/>
            <person name="Lombard V."/>
            <person name="Magnuson J."/>
            <person name="Maillard F."/>
            <person name="Murat C."/>
            <person name="Nolan M."/>
            <person name="Ohm R.A."/>
            <person name="Pangilinan J."/>
            <person name="Pereira M.F."/>
            <person name="Perotto S."/>
            <person name="Peter M."/>
            <person name="Pfister S."/>
            <person name="Riley R."/>
            <person name="Sitrit Y."/>
            <person name="Stielow J.B."/>
            <person name="Szollosi G."/>
            <person name="Zifcakova L."/>
            <person name="Stursova M."/>
            <person name="Spatafora J.W."/>
            <person name="Tedersoo L."/>
            <person name="Vaario L.M."/>
            <person name="Yamada A."/>
            <person name="Yan M."/>
            <person name="Wang P."/>
            <person name="Xu J."/>
            <person name="Bruns T."/>
            <person name="Baldrian P."/>
            <person name="Vilgalys R."/>
            <person name="Dunand C."/>
            <person name="Henrissat B."/>
            <person name="Grigoriev I.V."/>
            <person name="Hibbett D."/>
            <person name="Nagy L.G."/>
            <person name="Martin F.M."/>
        </authorList>
    </citation>
    <scope>NUCLEOTIDE SEQUENCE</scope>
    <source>
        <strain evidence="1">UH-Tt-Lm1</strain>
    </source>
</reference>
<dbReference type="Gene3D" id="3.30.420.40">
    <property type="match status" value="2"/>
</dbReference>
<accession>A0A9P6HC04</accession>
<dbReference type="InterPro" id="IPR043129">
    <property type="entry name" value="ATPase_NBD"/>
</dbReference>
<organism evidence="1 2">
    <name type="scientific">Thelephora terrestris</name>
    <dbReference type="NCBI Taxonomy" id="56493"/>
    <lineage>
        <taxon>Eukaryota</taxon>
        <taxon>Fungi</taxon>
        <taxon>Dikarya</taxon>
        <taxon>Basidiomycota</taxon>
        <taxon>Agaricomycotina</taxon>
        <taxon>Agaricomycetes</taxon>
        <taxon>Thelephorales</taxon>
        <taxon>Thelephoraceae</taxon>
        <taxon>Thelephora</taxon>
    </lineage>
</organism>
<sequence length="593" mass="66111">MIRPAYSGNRRSLVLAFDIGTTFSGVSYVLLDPGQVPKINNVTRFPGQLLETYSKIPSTIWYDSSGKACSFGAESTLLQTVDRAEAEGWTRLDWWKLNLAPTALCKKLPAGYAPALPHGLTIVEVFADFMHYLFACAETYFKESHAFGESVWDSVKEDITFILSHPNGWGGIEQVTMRRAAVKAELIPDTSEGHDRIQFVTEGEASFNFCANNGISGDAIKVGRNVIVIDAGGGTIDISGYTVENQNPPQVAEIFASECRLLGATTVTRRAREFIKDRLKNSRFDSEDIVSHITQCFDETTKRLFKSSDDINYIQFGSPFETEPSLGIQRGKMKLSGTEVAAFFEESIKGMIHAIESHLDSFKADDSTVLLVGGFGESPWLFQRLRSRLECLGLSLSRTDVPTNKAVAQGAIAFYLDGIVKSRVSRYKYGVLTNVRYNPYDPQHAERWSQAVFMADGVKRLPGAFSTILDESVRVSETEEFRKAFRHFSRSRQSLDRIDDTIKAYKGSSQDPPWIDSEPASFFNLCTVSADTSRVPKPKITNPRGSHYEVYYEVALLFGLTELKAQLVWTENGVEKRGQAEIVYDETQGCAEM</sequence>
<name>A0A9P6HC04_9AGAM</name>
<dbReference type="PANTHER" id="PTHR14187">
    <property type="entry name" value="ALPHA KINASE/ELONGATION FACTOR 2 KINASE"/>
    <property type="match status" value="1"/>
</dbReference>
<gene>
    <name evidence="1" type="ORF">BJ322DRAFT_1066702</name>
</gene>
<dbReference type="CDD" id="cd10170">
    <property type="entry name" value="ASKHA_NBD_HSP70"/>
    <property type="match status" value="1"/>
</dbReference>
<evidence type="ECO:0000313" key="2">
    <source>
        <dbReference type="Proteomes" id="UP000736335"/>
    </source>
</evidence>
<dbReference type="AlphaFoldDB" id="A0A9P6HC04"/>
<proteinExistence type="predicted"/>
<dbReference type="EMBL" id="WIUZ02000009">
    <property type="protein sequence ID" value="KAF9783709.1"/>
    <property type="molecule type" value="Genomic_DNA"/>
</dbReference>
<protein>
    <submittedName>
        <fullName evidence="1">Uncharacterized protein</fullName>
    </submittedName>
</protein>